<keyword evidence="2" id="KW-0067">ATP-binding</keyword>
<dbReference type="PANTHER" id="PTHR11472">
    <property type="entry name" value="DNA REPAIR DEAD HELICASE RAD3/XP-D SUBFAMILY MEMBER"/>
    <property type="match status" value="1"/>
</dbReference>
<dbReference type="AlphaFoldDB" id="A0AAD5SLM2"/>
<dbReference type="EMBL" id="JADGJH010005193">
    <property type="protein sequence ID" value="KAJ3081656.1"/>
    <property type="molecule type" value="Genomic_DNA"/>
</dbReference>
<dbReference type="InterPro" id="IPR045028">
    <property type="entry name" value="DinG/Rad3-like"/>
</dbReference>
<dbReference type="GO" id="GO:0034085">
    <property type="term" value="P:establishment of sister chromatid cohesion"/>
    <property type="evidence" value="ECO:0007669"/>
    <property type="project" value="TreeGrafter"/>
</dbReference>
<reference evidence="2" key="1">
    <citation type="submission" date="2020-05" db="EMBL/GenBank/DDBJ databases">
        <title>Phylogenomic resolution of chytrid fungi.</title>
        <authorList>
            <person name="Stajich J.E."/>
            <person name="Amses K."/>
            <person name="Simmons R."/>
            <person name="Seto K."/>
            <person name="Myers J."/>
            <person name="Bonds A."/>
            <person name="Quandt C.A."/>
            <person name="Barry K."/>
            <person name="Liu P."/>
            <person name="Grigoriev I."/>
            <person name="Longcore J.E."/>
            <person name="James T.Y."/>
        </authorList>
    </citation>
    <scope>NUCLEOTIDE SEQUENCE</scope>
    <source>
        <strain evidence="2">JEL0513</strain>
    </source>
</reference>
<dbReference type="InterPro" id="IPR006555">
    <property type="entry name" value="ATP-dep_Helicase_C"/>
</dbReference>
<sequence>MFVAKHIPALQQVQVFIQALLNVSLNGKIGVIDTEKETSSYFKYLLLSPTEVFQEIVSEARSVILAGGTMEPMSEFKIQLLDFVPESNVDMFSCGHIVPASSILTVAIPVGPTGTLLDFRYEMRMNDKVISDLRNAVAALCVVIPHGAVCFFVSYSYMDHVCAKWKASGILARIEKKKHIFFEPRQTRAVETCLINYSNAIANPNKGVPDGS</sequence>
<dbReference type="InterPro" id="IPR027417">
    <property type="entry name" value="P-loop_NTPase"/>
</dbReference>
<comment type="caution">
    <text evidence="2">The sequence shown here is derived from an EMBL/GenBank/DDBJ whole genome shotgun (WGS) entry which is preliminary data.</text>
</comment>
<dbReference type="GO" id="GO:0003678">
    <property type="term" value="F:DNA helicase activity"/>
    <property type="evidence" value="ECO:0007669"/>
    <property type="project" value="TreeGrafter"/>
</dbReference>
<accession>A0AAD5SLM2</accession>
<keyword evidence="2" id="KW-0378">Hydrolase</keyword>
<dbReference type="GO" id="GO:0016818">
    <property type="term" value="F:hydrolase activity, acting on acid anhydrides, in phosphorus-containing anhydrides"/>
    <property type="evidence" value="ECO:0007669"/>
    <property type="project" value="InterPro"/>
</dbReference>
<feature type="domain" description="ATP-dependent helicase C-terminal" evidence="1">
    <location>
        <begin position="139"/>
        <end position="199"/>
    </location>
</feature>
<name>A0AAD5SLM2_9FUNG</name>
<gene>
    <name evidence="2" type="primary">CHL1</name>
    <name evidence="2" type="ORF">HK100_009837</name>
</gene>
<organism evidence="2 3">
    <name type="scientific">Physocladia obscura</name>
    <dbReference type="NCBI Taxonomy" id="109957"/>
    <lineage>
        <taxon>Eukaryota</taxon>
        <taxon>Fungi</taxon>
        <taxon>Fungi incertae sedis</taxon>
        <taxon>Chytridiomycota</taxon>
        <taxon>Chytridiomycota incertae sedis</taxon>
        <taxon>Chytridiomycetes</taxon>
        <taxon>Chytridiales</taxon>
        <taxon>Chytriomycetaceae</taxon>
        <taxon>Physocladia</taxon>
    </lineage>
</organism>
<proteinExistence type="predicted"/>
<dbReference type="Pfam" id="PF13307">
    <property type="entry name" value="Helicase_C_2"/>
    <property type="match status" value="1"/>
</dbReference>
<protein>
    <submittedName>
        <fullName evidence="2">ATP-dependent DNA helicase chl1</fullName>
    </submittedName>
</protein>
<evidence type="ECO:0000259" key="1">
    <source>
        <dbReference type="Pfam" id="PF13307"/>
    </source>
</evidence>
<dbReference type="GO" id="GO:0005524">
    <property type="term" value="F:ATP binding"/>
    <property type="evidence" value="ECO:0007669"/>
    <property type="project" value="InterPro"/>
</dbReference>
<feature type="non-terminal residue" evidence="2">
    <location>
        <position position="212"/>
    </location>
</feature>
<evidence type="ECO:0000313" key="2">
    <source>
        <dbReference type="EMBL" id="KAJ3081656.1"/>
    </source>
</evidence>
<dbReference type="GO" id="GO:0006139">
    <property type="term" value="P:nucleobase-containing compound metabolic process"/>
    <property type="evidence" value="ECO:0007669"/>
    <property type="project" value="InterPro"/>
</dbReference>
<keyword evidence="2" id="KW-0347">Helicase</keyword>
<dbReference type="Gene3D" id="3.40.50.300">
    <property type="entry name" value="P-loop containing nucleotide triphosphate hydrolases"/>
    <property type="match status" value="1"/>
</dbReference>
<dbReference type="PANTHER" id="PTHR11472:SF41">
    <property type="entry name" value="ATP-DEPENDENT DNA HELICASE DDX11-RELATED"/>
    <property type="match status" value="1"/>
</dbReference>
<evidence type="ECO:0000313" key="3">
    <source>
        <dbReference type="Proteomes" id="UP001211907"/>
    </source>
</evidence>
<dbReference type="GO" id="GO:0005634">
    <property type="term" value="C:nucleus"/>
    <property type="evidence" value="ECO:0007669"/>
    <property type="project" value="TreeGrafter"/>
</dbReference>
<dbReference type="GO" id="GO:0003676">
    <property type="term" value="F:nucleic acid binding"/>
    <property type="evidence" value="ECO:0007669"/>
    <property type="project" value="InterPro"/>
</dbReference>
<dbReference type="Proteomes" id="UP001211907">
    <property type="component" value="Unassembled WGS sequence"/>
</dbReference>
<keyword evidence="3" id="KW-1185">Reference proteome</keyword>
<keyword evidence="2" id="KW-0547">Nucleotide-binding</keyword>